<gene>
    <name evidence="6" type="ORF">CANVERA_P4424</name>
</gene>
<dbReference type="PANTHER" id="PTHR32035">
    <property type="entry name" value="AURORA KINASE A-INTERACTING PROTEIN"/>
    <property type="match status" value="1"/>
</dbReference>
<comment type="subcellular location">
    <subcellularLocation>
        <location evidence="1">Mitochondrion</location>
    </subcellularLocation>
</comment>
<dbReference type="PANTHER" id="PTHR32035:SF3">
    <property type="entry name" value="SMALL RIBOSOMAL SUBUNIT PROTEIN MS38"/>
    <property type="match status" value="1"/>
</dbReference>
<dbReference type="AlphaFoldDB" id="A0A9W4TZK2"/>
<evidence type="ECO:0000256" key="1">
    <source>
        <dbReference type="ARBA" id="ARBA00004173"/>
    </source>
</evidence>
<keyword evidence="2" id="KW-0496">Mitochondrion</keyword>
<accession>A0A9W4TZK2</accession>
<dbReference type="Proteomes" id="UP001152885">
    <property type="component" value="Unassembled WGS sequence"/>
</dbReference>
<proteinExistence type="inferred from homology"/>
<protein>
    <recommendedName>
        <fullName evidence="4">Small ribosomal subunit protein mS38</fullName>
    </recommendedName>
</protein>
<evidence type="ECO:0000256" key="4">
    <source>
        <dbReference type="ARBA" id="ARBA00035682"/>
    </source>
</evidence>
<dbReference type="GO" id="GO:0005739">
    <property type="term" value="C:mitochondrion"/>
    <property type="evidence" value="ECO:0007669"/>
    <property type="project" value="UniProtKB-SubCell"/>
</dbReference>
<reference evidence="6" key="1">
    <citation type="submission" date="2022-12" db="EMBL/GenBank/DDBJ databases">
        <authorList>
            <person name="Brejova B."/>
        </authorList>
    </citation>
    <scope>NUCLEOTIDE SEQUENCE</scope>
</reference>
<dbReference type="InterPro" id="IPR013177">
    <property type="entry name" value="Ribosomal_mS38_C"/>
</dbReference>
<dbReference type="Pfam" id="PF08213">
    <property type="entry name" value="COX24_C"/>
    <property type="match status" value="1"/>
</dbReference>
<sequence length="126" mass="14841">MLKSLIKPNIIKSNIFIPTRFASKVVLQNLTTINVERSTLASSLFKPYNSVTLPVPQSKFQNTLFFNQINNDQIDIIEKLENINNINDKTIYTDSVMRKRRLKMKKHKLRKRRRAQRSLKKRLGKL</sequence>
<name>A0A9W4TZK2_9ASCO</name>
<evidence type="ECO:0000313" key="6">
    <source>
        <dbReference type="EMBL" id="CAI5759912.1"/>
    </source>
</evidence>
<comment type="similarity">
    <text evidence="3">Belongs to the mitochondrion-specific ribosomal protein mS38 family.</text>
</comment>
<evidence type="ECO:0000256" key="2">
    <source>
        <dbReference type="ARBA" id="ARBA00023128"/>
    </source>
</evidence>
<evidence type="ECO:0000256" key="3">
    <source>
        <dbReference type="ARBA" id="ARBA00035647"/>
    </source>
</evidence>
<comment type="caution">
    <text evidence="6">The sequence shown here is derived from an EMBL/GenBank/DDBJ whole genome shotgun (WGS) entry which is preliminary data.</text>
</comment>
<evidence type="ECO:0000313" key="7">
    <source>
        <dbReference type="Proteomes" id="UP001152885"/>
    </source>
</evidence>
<dbReference type="EMBL" id="CANTUO010000005">
    <property type="protein sequence ID" value="CAI5759912.1"/>
    <property type="molecule type" value="Genomic_DNA"/>
</dbReference>
<evidence type="ECO:0000259" key="5">
    <source>
        <dbReference type="SMART" id="SM01155"/>
    </source>
</evidence>
<keyword evidence="7" id="KW-1185">Reference proteome</keyword>
<organism evidence="6 7">
    <name type="scientific">Candida verbasci</name>
    <dbReference type="NCBI Taxonomy" id="1227364"/>
    <lineage>
        <taxon>Eukaryota</taxon>
        <taxon>Fungi</taxon>
        <taxon>Dikarya</taxon>
        <taxon>Ascomycota</taxon>
        <taxon>Saccharomycotina</taxon>
        <taxon>Pichiomycetes</taxon>
        <taxon>Debaryomycetaceae</taxon>
        <taxon>Candida/Lodderomyces clade</taxon>
        <taxon>Candida</taxon>
    </lineage>
</organism>
<feature type="domain" description="Ribosomal protein mS38 C-terminal" evidence="5">
    <location>
        <begin position="92"/>
        <end position="125"/>
    </location>
</feature>
<dbReference type="SMART" id="SM01155">
    <property type="entry name" value="DUF1713"/>
    <property type="match status" value="1"/>
</dbReference>